<evidence type="ECO:0000256" key="1">
    <source>
        <dbReference type="SAM" id="MobiDB-lite"/>
    </source>
</evidence>
<dbReference type="OrthoDB" id="4068815at2759"/>
<feature type="compositionally biased region" description="Polar residues" evidence="1">
    <location>
        <begin position="22"/>
        <end position="44"/>
    </location>
</feature>
<dbReference type="Pfam" id="PF08728">
    <property type="entry name" value="CRT10"/>
    <property type="match status" value="2"/>
</dbReference>
<dbReference type="EMBL" id="CP014502">
    <property type="protein sequence ID" value="ANB14058.1"/>
    <property type="molecule type" value="Genomic_DNA"/>
</dbReference>
<dbReference type="AlphaFoldDB" id="A0A167EGK4"/>
<sequence length="730" mass="82028">MADSSYVSVSSTDWSESESDTLEASSVNNTSGIELQDSEPQAVTSVDNGDDRSSDNSSGSQILGDISGNEPRSDPFGSHALPLKQPGDQYRDSLKLDFCGHTEISVPGLPILRNNIVAASQIWDILFIADRSQILVYEYSAITRRPEERPIFKMETRPSQTTPEMRAGANWTTDPHGINFLMVSQLADKEVLISAGDDGRIQLWYTGQILKAVKKRNAGPHSYSSLSNHRPISSLESVFIRRQAASEETSANNYTITSPFLTLRCLKSAWGLSIHKSKRLLATSDNSCVVRVFCLGPYLDGQVSVDEIEIIESPVLDHNIPDVDFIEVEAPEEGVCYVSCVSISGQVCMWSFLFGDSSGERKVEENQLSSMESVDSEDEILDSPEASESVTTRHDFNLDEYMDQSPVNTDIETDNESSGDRSERHNMEPLRNGMWYFEENLKQEGWSINSLYESDFKAVSNLFEVTGNLWLAEEPLFKFIIRVNKKTLSGLDIADIKSQSSDHDLLDYPAIRFVTNEIDSRDIQKLSSSFTSWSSVSQNPYYSLPLCMNKEEMMSAYLSQHGKSFSHLRNPPFKNKFFLITTKKSIYLCQAEDLFCNAARSNVFNWESPYGSDEIYFDRLNIVQIIRPLSAVVVVSQIGAISVFRLTQYRGIFGLRQEYAFPDVEKVLFEGTRLRVLVGIAVSPIKTGCDQVLNPKYRLDVVYLDGLVLTYELSRGRDVKDDLFIEDIVL</sequence>
<organism evidence="2 3">
    <name type="scientific">Sugiyamaella lignohabitans</name>
    <dbReference type="NCBI Taxonomy" id="796027"/>
    <lineage>
        <taxon>Eukaryota</taxon>
        <taxon>Fungi</taxon>
        <taxon>Dikarya</taxon>
        <taxon>Ascomycota</taxon>
        <taxon>Saccharomycotina</taxon>
        <taxon>Dipodascomycetes</taxon>
        <taxon>Dipodascales</taxon>
        <taxon>Trichomonascaceae</taxon>
        <taxon>Sugiyamaella</taxon>
    </lineage>
</organism>
<feature type="region of interest" description="Disordered" evidence="1">
    <location>
        <begin position="405"/>
        <end position="426"/>
    </location>
</feature>
<protein>
    <submittedName>
        <fullName evidence="2">Uncharacterized protein</fullName>
    </submittedName>
</protein>
<dbReference type="KEGG" id="slb:AWJ20_5014"/>
<dbReference type="InterPro" id="IPR014839">
    <property type="entry name" value="Crt10"/>
</dbReference>
<evidence type="ECO:0000313" key="3">
    <source>
        <dbReference type="Proteomes" id="UP000189580"/>
    </source>
</evidence>
<keyword evidence="3" id="KW-1185">Reference proteome</keyword>
<proteinExistence type="predicted"/>
<dbReference type="SUPFAM" id="SSF50978">
    <property type="entry name" value="WD40 repeat-like"/>
    <property type="match status" value="1"/>
</dbReference>
<dbReference type="RefSeq" id="XP_018736535.1">
    <property type="nucleotide sequence ID" value="XM_018882127.1"/>
</dbReference>
<accession>A0A167EGK4</accession>
<feature type="compositionally biased region" description="Low complexity" evidence="1">
    <location>
        <begin position="1"/>
        <end position="14"/>
    </location>
</feature>
<dbReference type="GeneID" id="30037210"/>
<name>A0A167EGK4_9ASCO</name>
<reference evidence="2 3" key="1">
    <citation type="submission" date="2016-02" db="EMBL/GenBank/DDBJ databases">
        <title>Complete genome sequence and transcriptome regulation of the pentose utilising yeast Sugiyamaella lignohabitans.</title>
        <authorList>
            <person name="Bellasio M."/>
            <person name="Peymann A."/>
            <person name="Valli M."/>
            <person name="Sipitzky M."/>
            <person name="Graf A."/>
            <person name="Sauer M."/>
            <person name="Marx H."/>
            <person name="Mattanovich D."/>
        </authorList>
    </citation>
    <scope>NUCLEOTIDE SEQUENCE [LARGE SCALE GENOMIC DNA]</scope>
    <source>
        <strain evidence="2 3">CBS 10342</strain>
    </source>
</reference>
<evidence type="ECO:0000313" key="2">
    <source>
        <dbReference type="EMBL" id="ANB14058.1"/>
    </source>
</evidence>
<feature type="region of interest" description="Disordered" evidence="1">
    <location>
        <begin position="1"/>
        <end position="84"/>
    </location>
</feature>
<feature type="region of interest" description="Disordered" evidence="1">
    <location>
        <begin position="365"/>
        <end position="389"/>
    </location>
</feature>
<dbReference type="Proteomes" id="UP000189580">
    <property type="component" value="Chromosome d"/>
</dbReference>
<dbReference type="InterPro" id="IPR036322">
    <property type="entry name" value="WD40_repeat_dom_sf"/>
</dbReference>
<gene>
    <name evidence="2" type="ORF">AWJ20_5014</name>
</gene>